<proteinExistence type="predicted"/>
<keyword evidence="3" id="KW-1185">Reference proteome</keyword>
<reference evidence="2 3" key="1">
    <citation type="submission" date="2020-10" db="EMBL/GenBank/DDBJ databases">
        <title>ChiBAC.</title>
        <authorList>
            <person name="Zenner C."/>
            <person name="Hitch T.C.A."/>
            <person name="Clavel T."/>
        </authorList>
    </citation>
    <scope>NUCLEOTIDE SEQUENCE [LARGE SCALE GENOMIC DNA]</scope>
    <source>
        <strain evidence="2 3">DSM 108706</strain>
    </source>
</reference>
<name>A0ABR9QYG1_9FIRM</name>
<dbReference type="EMBL" id="JADCKA010000009">
    <property type="protein sequence ID" value="MBE5035772.1"/>
    <property type="molecule type" value="Genomic_DNA"/>
</dbReference>
<organism evidence="2 3">
    <name type="scientific">Gallibacter intestinalis</name>
    <dbReference type="NCBI Taxonomy" id="2779356"/>
    <lineage>
        <taxon>Bacteria</taxon>
        <taxon>Bacillati</taxon>
        <taxon>Bacillota</taxon>
        <taxon>Clostridia</taxon>
        <taxon>Eubacteriales</taxon>
        <taxon>Eubacteriaceae</taxon>
        <taxon>Gallibacter</taxon>
    </lineage>
</organism>
<sequence>MADFNMQAIECPICKTEQTTKIWECVDVTANEKRKEKLLADEIFVFKCAKCGHTVPLVYNCLYVDDDARLMIWMLPEATEKELAEMSEQMNAIKKKDENGKPYTLRVVSNPNELKEKVIIKDAGLDDCMAELMKMVYLSQIPAITGDEKLAEEGISEMYLNLTEDGGYCFTIFFESDRELIIGADREVYDKLVDDFGKLVEENMDEGFARIDFEWAKNMFVLKNEEQAKSQKVEEKGSEQ</sequence>
<evidence type="ECO:0000259" key="1">
    <source>
        <dbReference type="Pfam" id="PF14353"/>
    </source>
</evidence>
<evidence type="ECO:0000313" key="2">
    <source>
        <dbReference type="EMBL" id="MBE5035772.1"/>
    </source>
</evidence>
<gene>
    <name evidence="2" type="ORF">INF20_05715</name>
</gene>
<dbReference type="RefSeq" id="WP_226385421.1">
    <property type="nucleotide sequence ID" value="NZ_JADCKA010000009.1"/>
</dbReference>
<comment type="caution">
    <text evidence="2">The sequence shown here is derived from an EMBL/GenBank/DDBJ whole genome shotgun (WGS) entry which is preliminary data.</text>
</comment>
<evidence type="ECO:0000313" key="3">
    <source>
        <dbReference type="Proteomes" id="UP001516588"/>
    </source>
</evidence>
<accession>A0ABR9QYG1</accession>
<protein>
    <submittedName>
        <fullName evidence="2">CpXC domain-containing protein</fullName>
    </submittedName>
</protein>
<feature type="domain" description="CpXC" evidence="1">
    <location>
        <begin position="9"/>
        <end position="134"/>
    </location>
</feature>
<dbReference type="InterPro" id="IPR025682">
    <property type="entry name" value="CpXC_dom"/>
</dbReference>
<dbReference type="Proteomes" id="UP001516588">
    <property type="component" value="Unassembled WGS sequence"/>
</dbReference>
<dbReference type="Pfam" id="PF14353">
    <property type="entry name" value="CpXC"/>
    <property type="match status" value="1"/>
</dbReference>